<evidence type="ECO:0000256" key="1">
    <source>
        <dbReference type="SAM" id="MobiDB-lite"/>
    </source>
</evidence>
<feature type="region of interest" description="Disordered" evidence="1">
    <location>
        <begin position="1"/>
        <end position="24"/>
    </location>
</feature>
<dbReference type="EMBL" id="JEMB01002108">
    <property type="protein sequence ID" value="KYF83457.1"/>
    <property type="molecule type" value="Genomic_DNA"/>
</dbReference>
<evidence type="ECO:0000313" key="3">
    <source>
        <dbReference type="Proteomes" id="UP000075635"/>
    </source>
</evidence>
<comment type="caution">
    <text evidence="2">The sequence shown here is derived from an EMBL/GenBank/DDBJ whole genome shotgun (WGS) entry which is preliminary data.</text>
</comment>
<name>A0A150RT67_SORCE</name>
<accession>A0A150RT67</accession>
<evidence type="ECO:0000313" key="2">
    <source>
        <dbReference type="EMBL" id="KYF83457.1"/>
    </source>
</evidence>
<reference evidence="2 3" key="1">
    <citation type="submission" date="2014-02" db="EMBL/GenBank/DDBJ databases">
        <title>The small core and large imbalanced accessory genome model reveals a collaborative survival strategy of Sorangium cellulosum strains in nature.</title>
        <authorList>
            <person name="Han K."/>
            <person name="Peng R."/>
            <person name="Blom J."/>
            <person name="Li Y.-Z."/>
        </authorList>
    </citation>
    <scope>NUCLEOTIDE SEQUENCE [LARGE SCALE GENOMIC DNA]</scope>
    <source>
        <strain evidence="2 3">So0011-07</strain>
    </source>
</reference>
<sequence>MSMDSKESSQAAAAPHDGGPVNPDLTALMLTEEQLASIRQEAVRSAILSVTELRQGRRRCDSLTLGEWEDFASAPGPRV</sequence>
<gene>
    <name evidence="2" type="ORF">BE17_10655</name>
</gene>
<dbReference type="AlphaFoldDB" id="A0A150RT67"/>
<proteinExistence type="predicted"/>
<dbReference type="Proteomes" id="UP000075635">
    <property type="component" value="Unassembled WGS sequence"/>
</dbReference>
<protein>
    <submittedName>
        <fullName evidence="2">Uncharacterized protein</fullName>
    </submittedName>
</protein>
<organism evidence="2 3">
    <name type="scientific">Sorangium cellulosum</name>
    <name type="common">Polyangium cellulosum</name>
    <dbReference type="NCBI Taxonomy" id="56"/>
    <lineage>
        <taxon>Bacteria</taxon>
        <taxon>Pseudomonadati</taxon>
        <taxon>Myxococcota</taxon>
        <taxon>Polyangia</taxon>
        <taxon>Polyangiales</taxon>
        <taxon>Polyangiaceae</taxon>
        <taxon>Sorangium</taxon>
    </lineage>
</organism>